<dbReference type="Pfam" id="PF20803">
    <property type="entry name" value="PaaX_M"/>
    <property type="match status" value="1"/>
</dbReference>
<dbReference type="Gene3D" id="1.20.58.1460">
    <property type="match status" value="1"/>
</dbReference>
<dbReference type="InterPro" id="IPR048846">
    <property type="entry name" value="PaaX-like_central"/>
</dbReference>
<dbReference type="InterPro" id="IPR036388">
    <property type="entry name" value="WH-like_DNA-bd_sf"/>
</dbReference>
<dbReference type="PIRSF" id="PIRSF020623">
    <property type="entry name" value="PaaX"/>
    <property type="match status" value="1"/>
</dbReference>
<evidence type="ECO:0000259" key="2">
    <source>
        <dbReference type="Pfam" id="PF08223"/>
    </source>
</evidence>
<keyword evidence="5" id="KW-1185">Reference proteome</keyword>
<comment type="caution">
    <text evidence="4">The sequence shown here is derived from an EMBL/GenBank/DDBJ whole genome shotgun (WGS) entry which is preliminary data.</text>
</comment>
<feature type="domain" description="Transcriptional repressor PaaX-like C-terminal" evidence="2">
    <location>
        <begin position="176"/>
        <end position="264"/>
    </location>
</feature>
<protein>
    <submittedName>
        <fullName evidence="4">PaaX family transcriptional regulator C-terminal domain-containing protein</fullName>
    </submittedName>
</protein>
<dbReference type="Gene3D" id="1.10.10.10">
    <property type="entry name" value="Winged helix-like DNA-binding domain superfamily/Winged helix DNA-binding domain"/>
    <property type="match status" value="1"/>
</dbReference>
<evidence type="ECO:0000259" key="3">
    <source>
        <dbReference type="Pfam" id="PF20803"/>
    </source>
</evidence>
<dbReference type="EMBL" id="BAAAVT010000008">
    <property type="protein sequence ID" value="GAA3062903.1"/>
    <property type="molecule type" value="Genomic_DNA"/>
</dbReference>
<dbReference type="RefSeq" id="WP_344682440.1">
    <property type="nucleotide sequence ID" value="NZ_BAAAVT010000008.1"/>
</dbReference>
<organism evidence="4 5">
    <name type="scientific">Nesterenkonia aethiopica</name>
    <dbReference type="NCBI Taxonomy" id="269144"/>
    <lineage>
        <taxon>Bacteria</taxon>
        <taxon>Bacillati</taxon>
        <taxon>Actinomycetota</taxon>
        <taxon>Actinomycetes</taxon>
        <taxon>Micrococcales</taxon>
        <taxon>Micrococcaceae</taxon>
        <taxon>Nesterenkonia</taxon>
    </lineage>
</organism>
<accession>A0ABP6LYF5</accession>
<evidence type="ECO:0000259" key="1">
    <source>
        <dbReference type="Pfam" id="PF07848"/>
    </source>
</evidence>
<dbReference type="PANTHER" id="PTHR30319:SF1">
    <property type="entry name" value="TRANSCRIPTIONAL REPRESSOR PAAX"/>
    <property type="match status" value="1"/>
</dbReference>
<dbReference type="Proteomes" id="UP001500236">
    <property type="component" value="Unassembled WGS sequence"/>
</dbReference>
<dbReference type="InterPro" id="IPR013225">
    <property type="entry name" value="PaaX_C"/>
</dbReference>
<feature type="domain" description="Transcriptional repressor PaaX-like central Cas2-like" evidence="3">
    <location>
        <begin position="94"/>
        <end position="170"/>
    </location>
</feature>
<evidence type="ECO:0000313" key="5">
    <source>
        <dbReference type="Proteomes" id="UP001500236"/>
    </source>
</evidence>
<dbReference type="Pfam" id="PF08223">
    <property type="entry name" value="PaaX_C"/>
    <property type="match status" value="1"/>
</dbReference>
<dbReference type="InterPro" id="IPR011965">
    <property type="entry name" value="PaaX_trns_reg"/>
</dbReference>
<gene>
    <name evidence="4" type="ORF">GCM10010529_15230</name>
</gene>
<dbReference type="Pfam" id="PF07848">
    <property type="entry name" value="PaaX"/>
    <property type="match status" value="1"/>
</dbReference>
<dbReference type="Gene3D" id="3.30.70.2650">
    <property type="match status" value="1"/>
</dbReference>
<dbReference type="InterPro" id="IPR012906">
    <property type="entry name" value="PaaX-like_N"/>
</dbReference>
<reference evidence="5" key="1">
    <citation type="journal article" date="2019" name="Int. J. Syst. Evol. Microbiol.">
        <title>The Global Catalogue of Microorganisms (GCM) 10K type strain sequencing project: providing services to taxonomists for standard genome sequencing and annotation.</title>
        <authorList>
            <consortium name="The Broad Institute Genomics Platform"/>
            <consortium name="The Broad Institute Genome Sequencing Center for Infectious Disease"/>
            <person name="Wu L."/>
            <person name="Ma J."/>
        </authorList>
    </citation>
    <scope>NUCLEOTIDE SEQUENCE [LARGE SCALE GENOMIC DNA]</scope>
    <source>
        <strain evidence="5">JCM 14309</strain>
    </source>
</reference>
<feature type="domain" description="Transcriptional repressor PaaX-like N-terminal" evidence="1">
    <location>
        <begin position="10"/>
        <end position="75"/>
    </location>
</feature>
<proteinExistence type="predicted"/>
<dbReference type="PANTHER" id="PTHR30319">
    <property type="entry name" value="PHENYLACETIC ACID REGULATOR-RELATED TRANSCRIPTIONAL REPRESSOR"/>
    <property type="match status" value="1"/>
</dbReference>
<name>A0ABP6LYF5_9MICC</name>
<sequence length="269" mass="30624">MPRPPLPSHRDLLLTVFGLYGRGTDGWIPVAHLVQLLADTGVEPSGVRASISRLLKKGTLINRRQGQHSEYRLSPELHDAFSAGDQRIFAPRHASMDDPWLLAAFTLSETQRGLRHRIRSGLTKLGFGTVAPGLWIAPVHLKEEAEDYFSRHALDEHVIFFRAELTGDRRPRPEWWNLELLEQQYERFVANHSALLDDVRSRVLSPNEAFALYIPTLTHWRGLPYLDPGLPPEILPERWHGQDARRLFTDLHEALAEPSSRHAHAVLGH</sequence>
<evidence type="ECO:0000313" key="4">
    <source>
        <dbReference type="EMBL" id="GAA3062903.1"/>
    </source>
</evidence>